<dbReference type="EMBL" id="JAGPXE010000008">
    <property type="protein sequence ID" value="MBQ0926265.1"/>
    <property type="molecule type" value="Genomic_DNA"/>
</dbReference>
<keyword evidence="4" id="KW-1185">Reference proteome</keyword>
<evidence type="ECO:0000313" key="4">
    <source>
        <dbReference type="Proteomes" id="UP000674084"/>
    </source>
</evidence>
<reference evidence="3 4" key="1">
    <citation type="submission" date="2021-04" db="EMBL/GenBank/DDBJ databases">
        <title>Whole-genome sequencing of Saccharopolyspora endophytica KCTC 19397.</title>
        <authorList>
            <person name="Ay H."/>
            <person name="Saygin H."/>
            <person name="Sahin N."/>
        </authorList>
    </citation>
    <scope>NUCLEOTIDE SEQUENCE [LARGE SCALE GENOMIC DNA]</scope>
    <source>
        <strain evidence="3 4">KCTC 19397</strain>
    </source>
</reference>
<evidence type="ECO:0008006" key="5">
    <source>
        <dbReference type="Google" id="ProtNLM"/>
    </source>
</evidence>
<dbReference type="InterPro" id="IPR028908">
    <property type="entry name" value="Tox-PL_dom"/>
</dbReference>
<dbReference type="Pfam" id="PF15644">
    <property type="entry name" value="Gln_amidase"/>
    <property type="match status" value="1"/>
</dbReference>
<comment type="caution">
    <text evidence="3">The sequence shown here is derived from an EMBL/GenBank/DDBJ whole genome shotgun (WGS) entry which is preliminary data.</text>
</comment>
<feature type="domain" description="Immunity protein 35" evidence="1">
    <location>
        <begin position="238"/>
        <end position="320"/>
    </location>
</feature>
<dbReference type="Pfam" id="PF15567">
    <property type="entry name" value="Imm35"/>
    <property type="match status" value="1"/>
</dbReference>
<dbReference type="Proteomes" id="UP000674084">
    <property type="component" value="Unassembled WGS sequence"/>
</dbReference>
<dbReference type="RefSeq" id="WP_210971428.1">
    <property type="nucleotide sequence ID" value="NZ_JAGPXE010000008.1"/>
</dbReference>
<evidence type="ECO:0000313" key="3">
    <source>
        <dbReference type="EMBL" id="MBQ0926265.1"/>
    </source>
</evidence>
<organism evidence="3 4">
    <name type="scientific">Saccharopolyspora endophytica</name>
    <dbReference type="NCBI Taxonomy" id="543886"/>
    <lineage>
        <taxon>Bacteria</taxon>
        <taxon>Bacillati</taxon>
        <taxon>Actinomycetota</taxon>
        <taxon>Actinomycetes</taxon>
        <taxon>Pseudonocardiales</taxon>
        <taxon>Pseudonocardiaceae</taxon>
        <taxon>Saccharopolyspora</taxon>
    </lineage>
</organism>
<evidence type="ECO:0000259" key="1">
    <source>
        <dbReference type="Pfam" id="PF15567"/>
    </source>
</evidence>
<gene>
    <name evidence="3" type="ORF">KBO27_20145</name>
</gene>
<name>A0ABS5DJ49_9PSEU</name>
<accession>A0ABS5DJ49</accession>
<evidence type="ECO:0000259" key="2">
    <source>
        <dbReference type="Pfam" id="PF15644"/>
    </source>
</evidence>
<protein>
    <recommendedName>
        <fullName evidence="5">Papain fold toxin 1 (Glutamine deamidase) of polymorphic toxin system</fullName>
    </recommendedName>
</protein>
<feature type="domain" description="Tox-PL" evidence="2">
    <location>
        <begin position="97"/>
        <end position="200"/>
    </location>
</feature>
<proteinExistence type="predicted"/>
<sequence>MIDPIRSAADWLEQVYGGRVGVLDPAPLAEGRDSWLVRCGHRDAAAQPMLASTVAVPKNGRAPFPVANAAPVDEALNLEPSEQPDLPGQESWRWRINVRNCVVAVDAVLRGAEASALQWEPDDEQPDWWSRLLAAHFPDATTSAHATWGDALGAITAAGAGARAVIWLRRRFRGVEVTGHLLYAVPTDGGLVVLDPQRGMPADLRDEEVYELVVATFHRENIPPADVPWRAQADDLDSAVAKAMAWLDATYGGEVTLVAPDAEDELRRGWLFACTTETFQRTGDWRDQMLDAALVVPKSADEDPFGLPNADPWRFLQQWDVHQENLPEPPNAGAAAWFEPTMRELGQVRSTSRHADWPGVMSEVAALPPDTAAVVWLRRSDRRGRETVGNLLLAISEGTGVRIADPRNPAARPQLEDSPFGLLLITYRAQY</sequence>
<dbReference type="InterPro" id="IPR029082">
    <property type="entry name" value="Imm35"/>
</dbReference>